<evidence type="ECO:0000313" key="2">
    <source>
        <dbReference type="Proteomes" id="UP000184301"/>
    </source>
</evidence>
<organism evidence="1 2">
    <name type="scientific">Hespellia stercorisuis DSM 15480</name>
    <dbReference type="NCBI Taxonomy" id="1121950"/>
    <lineage>
        <taxon>Bacteria</taxon>
        <taxon>Bacillati</taxon>
        <taxon>Bacillota</taxon>
        <taxon>Clostridia</taxon>
        <taxon>Lachnospirales</taxon>
        <taxon>Lachnospiraceae</taxon>
        <taxon>Hespellia</taxon>
    </lineage>
</organism>
<reference evidence="1 2" key="1">
    <citation type="submission" date="2016-11" db="EMBL/GenBank/DDBJ databases">
        <authorList>
            <person name="Jaros S."/>
            <person name="Januszkiewicz K."/>
            <person name="Wedrychowicz H."/>
        </authorList>
    </citation>
    <scope>NUCLEOTIDE SEQUENCE [LARGE SCALE GENOMIC DNA]</scope>
    <source>
        <strain evidence="1 2">DSM 15480</strain>
    </source>
</reference>
<protein>
    <submittedName>
        <fullName evidence="1">Uncharacterized protein</fullName>
    </submittedName>
</protein>
<name>A0A1M6SEY9_9FIRM</name>
<sequence length="87" mass="10208">MCLHKYGLYLKSNLFNADIFCGCCRLNEGLFVDFDKNKIYFGKSFRFVVLIYVLLIEGDEFKLKITDGRGSVNVGSLKRKYRKYIFN</sequence>
<dbReference type="Proteomes" id="UP000184301">
    <property type="component" value="Unassembled WGS sequence"/>
</dbReference>
<proteinExistence type="predicted"/>
<evidence type="ECO:0000313" key="1">
    <source>
        <dbReference type="EMBL" id="SHK43127.1"/>
    </source>
</evidence>
<dbReference type="STRING" id="1121950.SAMN02745243_02924"/>
<dbReference type="AlphaFoldDB" id="A0A1M6SEY9"/>
<dbReference type="EMBL" id="FQZY01000049">
    <property type="protein sequence ID" value="SHK43127.1"/>
    <property type="molecule type" value="Genomic_DNA"/>
</dbReference>
<keyword evidence="2" id="KW-1185">Reference proteome</keyword>
<accession>A0A1M6SEY9</accession>
<gene>
    <name evidence="1" type="ORF">SAMN02745243_02924</name>
</gene>